<organism evidence="3 4">
    <name type="scientific">Methylomonas paludis</name>
    <dbReference type="NCBI Taxonomy" id="1173101"/>
    <lineage>
        <taxon>Bacteria</taxon>
        <taxon>Pseudomonadati</taxon>
        <taxon>Pseudomonadota</taxon>
        <taxon>Gammaproteobacteria</taxon>
        <taxon>Methylococcales</taxon>
        <taxon>Methylococcaceae</taxon>
        <taxon>Methylomonas</taxon>
    </lineage>
</organism>
<dbReference type="Pfam" id="PF04016">
    <property type="entry name" value="DUF364"/>
    <property type="match status" value="1"/>
</dbReference>
<evidence type="ECO:0000313" key="3">
    <source>
        <dbReference type="EMBL" id="QWF71128.1"/>
    </source>
</evidence>
<dbReference type="Gene3D" id="3.40.50.11590">
    <property type="match status" value="1"/>
</dbReference>
<feature type="domain" description="DUF4213" evidence="2">
    <location>
        <begin position="8"/>
        <end position="91"/>
    </location>
</feature>
<feature type="domain" description="Putative heavy-metal chelation" evidence="1">
    <location>
        <begin position="113"/>
        <end position="248"/>
    </location>
</feature>
<evidence type="ECO:0000313" key="4">
    <source>
        <dbReference type="Proteomes" id="UP000676649"/>
    </source>
</evidence>
<evidence type="ECO:0000259" key="2">
    <source>
        <dbReference type="Pfam" id="PF13938"/>
    </source>
</evidence>
<dbReference type="SUPFAM" id="SSF159713">
    <property type="entry name" value="Dhaf3308-like"/>
    <property type="match status" value="1"/>
</dbReference>
<proteinExistence type="predicted"/>
<dbReference type="Pfam" id="PF13938">
    <property type="entry name" value="DUF4213"/>
    <property type="match status" value="1"/>
</dbReference>
<gene>
    <name evidence="3" type="ORF">KEF85_01115</name>
</gene>
<protein>
    <submittedName>
        <fullName evidence="3">DUF364 domain-containing protein</fullName>
    </submittedName>
</protein>
<keyword evidence="4" id="KW-1185">Reference proteome</keyword>
<dbReference type="Gene3D" id="3.30.390.100">
    <property type="match status" value="1"/>
</dbReference>
<dbReference type="RefSeq" id="WP_215582753.1">
    <property type="nucleotide sequence ID" value="NZ_CP073754.1"/>
</dbReference>
<evidence type="ECO:0000259" key="1">
    <source>
        <dbReference type="Pfam" id="PF04016"/>
    </source>
</evidence>
<dbReference type="AlphaFoldDB" id="A0A975MNJ1"/>
<dbReference type="Proteomes" id="UP000676649">
    <property type="component" value="Chromosome"/>
</dbReference>
<reference evidence="3" key="1">
    <citation type="submission" date="2021-04" db="EMBL/GenBank/DDBJ databases">
        <title>Draft genome sequence data of methanotrophic Methylovulum sp. strain S1L and Methylomonas sp. strain S2AM isolated from boreal lake water columns.</title>
        <authorList>
            <person name="Rissanen A.J."/>
            <person name="Mangayil R."/>
            <person name="Svenning M.M."/>
            <person name="Khanongnuch R."/>
        </authorList>
    </citation>
    <scope>NUCLEOTIDE SEQUENCE</scope>
    <source>
        <strain evidence="3">S2AM</strain>
    </source>
</reference>
<dbReference type="KEGG" id="mpad:KEF85_01115"/>
<accession>A0A975MNJ1</accession>
<dbReference type="EMBL" id="CP073754">
    <property type="protein sequence ID" value="QWF71128.1"/>
    <property type="molecule type" value="Genomic_DNA"/>
</dbReference>
<sequence>MHNPKRLYELLIDYCSSNAVIDQVFIGLVWTLCRNSAHNGAGLAMSPGLPTRTLPWSGTLSGMALTDIAAWILEWEPYKATVAMAAINSCINSRPLPDSIGLANISEYPNLAVFDYFLPDLQGKNVVVIGRYPGIERYEQQMRLTILEKQPIAADLPDSACEFLLPQADWVFLTASSITNKTFPRLAELAGNAKTVLMGPTVPWLPQLHEFGIDYLAGVEVNDVETLQQTVAQGGGVKIFGSGLRYRIADLNPNQSMSWLKQQIADCAAERSRLSAAMEAWYSAGNSSRFPDYALLERVNIRLSRLDSSYKPLWDQFSTV</sequence>
<dbReference type="InterPro" id="IPR025251">
    <property type="entry name" value="DUF4213"/>
</dbReference>
<name>A0A975MNJ1_9GAMM</name>
<dbReference type="InterPro" id="IPR007161">
    <property type="entry name" value="DUF364"/>
</dbReference>